<comment type="caution">
    <text evidence="1">The sequence shown here is derived from an EMBL/GenBank/DDBJ whole genome shotgun (WGS) entry which is preliminary data.</text>
</comment>
<name>A0A0F9G2K4_9ZZZZ</name>
<dbReference type="AlphaFoldDB" id="A0A0F9G2K4"/>
<organism evidence="1">
    <name type="scientific">marine sediment metagenome</name>
    <dbReference type="NCBI Taxonomy" id="412755"/>
    <lineage>
        <taxon>unclassified sequences</taxon>
        <taxon>metagenomes</taxon>
        <taxon>ecological metagenomes</taxon>
    </lineage>
</organism>
<gene>
    <name evidence="1" type="ORF">LCGC14_1880150</name>
</gene>
<dbReference type="EMBL" id="LAZR01019343">
    <property type="protein sequence ID" value="KKL92893.1"/>
    <property type="molecule type" value="Genomic_DNA"/>
</dbReference>
<accession>A0A0F9G2K4</accession>
<evidence type="ECO:0000313" key="1">
    <source>
        <dbReference type="EMBL" id="KKL92893.1"/>
    </source>
</evidence>
<protein>
    <submittedName>
        <fullName evidence="1">Uncharacterized protein</fullName>
    </submittedName>
</protein>
<sequence>MIRIRNKDDFEVFISVVGTQATGDKYFFTAPFNCWLKAMYAKLGTAGTTGTQTVEITDETTTIFSSALISFATGAVNPTYGPLAVDPHFLTKGDRVVVNVAVVHSTPATDLAMVLVFTRTKPRRVLTGQLDQALGF</sequence>
<proteinExistence type="predicted"/>
<reference evidence="1" key="1">
    <citation type="journal article" date="2015" name="Nature">
        <title>Complex archaea that bridge the gap between prokaryotes and eukaryotes.</title>
        <authorList>
            <person name="Spang A."/>
            <person name="Saw J.H."/>
            <person name="Jorgensen S.L."/>
            <person name="Zaremba-Niedzwiedzka K."/>
            <person name="Martijn J."/>
            <person name="Lind A.E."/>
            <person name="van Eijk R."/>
            <person name="Schleper C."/>
            <person name="Guy L."/>
            <person name="Ettema T.J."/>
        </authorList>
    </citation>
    <scope>NUCLEOTIDE SEQUENCE</scope>
</reference>